<organism evidence="3 4">
    <name type="scientific">Ruixingdingia sedimenti</name>
    <dbReference type="NCBI Taxonomy" id="3073604"/>
    <lineage>
        <taxon>Bacteria</taxon>
        <taxon>Pseudomonadati</taxon>
        <taxon>Pseudomonadota</taxon>
        <taxon>Alphaproteobacteria</taxon>
        <taxon>Rhodobacterales</taxon>
        <taxon>Paracoccaceae</taxon>
        <taxon>Ruixingdingia</taxon>
    </lineage>
</organism>
<protein>
    <submittedName>
        <fullName evidence="3">SRPBCC family protein</fullName>
    </submittedName>
</protein>
<dbReference type="SUPFAM" id="SSF55961">
    <property type="entry name" value="Bet v1-like"/>
    <property type="match status" value="1"/>
</dbReference>
<comment type="similarity">
    <text evidence="1">Belongs to the AHA1 family.</text>
</comment>
<comment type="caution">
    <text evidence="3">The sequence shown here is derived from an EMBL/GenBank/DDBJ whole genome shotgun (WGS) entry which is preliminary data.</text>
</comment>
<keyword evidence="4" id="KW-1185">Reference proteome</keyword>
<name>A0ABU1F5G7_9RHOB</name>
<dbReference type="Gene3D" id="3.30.530.20">
    <property type="match status" value="1"/>
</dbReference>
<dbReference type="InterPro" id="IPR023393">
    <property type="entry name" value="START-like_dom_sf"/>
</dbReference>
<dbReference type="CDD" id="cd08896">
    <property type="entry name" value="SRPBCC_CalC_Aha1-like_3"/>
    <property type="match status" value="1"/>
</dbReference>
<reference evidence="3 4" key="1">
    <citation type="submission" date="2023-09" db="EMBL/GenBank/DDBJ databases">
        <title>Xinfangfangia sedmenti sp. nov., isolated the sedment.</title>
        <authorList>
            <person name="Xu L."/>
        </authorList>
    </citation>
    <scope>NUCLEOTIDE SEQUENCE [LARGE SCALE GENOMIC DNA]</scope>
    <source>
        <strain evidence="3 4">LG-4</strain>
    </source>
</reference>
<dbReference type="InterPro" id="IPR013538">
    <property type="entry name" value="ASHA1/2-like_C"/>
</dbReference>
<dbReference type="Proteomes" id="UP001247754">
    <property type="component" value="Unassembled WGS sequence"/>
</dbReference>
<evidence type="ECO:0000313" key="4">
    <source>
        <dbReference type="Proteomes" id="UP001247754"/>
    </source>
</evidence>
<proteinExistence type="inferred from homology"/>
<dbReference type="Pfam" id="PF08327">
    <property type="entry name" value="AHSA1"/>
    <property type="match status" value="1"/>
</dbReference>
<evidence type="ECO:0000313" key="3">
    <source>
        <dbReference type="EMBL" id="MDR5652113.1"/>
    </source>
</evidence>
<accession>A0ABU1F5G7</accession>
<feature type="domain" description="Activator of Hsp90 ATPase homologue 1/2-like C-terminal" evidence="2">
    <location>
        <begin position="15"/>
        <end position="148"/>
    </location>
</feature>
<evidence type="ECO:0000256" key="1">
    <source>
        <dbReference type="ARBA" id="ARBA00006817"/>
    </source>
</evidence>
<dbReference type="EMBL" id="JAVKPH010000004">
    <property type="protein sequence ID" value="MDR5652113.1"/>
    <property type="molecule type" value="Genomic_DNA"/>
</dbReference>
<gene>
    <name evidence="3" type="ORF">RGD00_05845</name>
</gene>
<dbReference type="RefSeq" id="WP_310456357.1">
    <property type="nucleotide sequence ID" value="NZ_JAVKPH010000004.1"/>
</dbReference>
<evidence type="ECO:0000259" key="2">
    <source>
        <dbReference type="Pfam" id="PF08327"/>
    </source>
</evidence>
<sequence length="152" mass="17031">MTRDTDLILTRSLAADPARLWRCWTEPALIVRWFAPAPVETLLAEIEPRPGGRFRTVMRLPDGQEMDSAGCILLAEPARRLVFTDCLLPGFRPAREPFFTADITFEAEGAGTLYTARALHARPQEADRHAEMGFHQGWGAATEQLDRLARSL</sequence>